<evidence type="ECO:0000313" key="3">
    <source>
        <dbReference type="Proteomes" id="UP000499080"/>
    </source>
</evidence>
<accession>A0A4Y2QE30</accession>
<keyword evidence="1" id="KW-1133">Transmembrane helix</keyword>
<dbReference type="EMBL" id="BGPR01013707">
    <property type="protein sequence ID" value="GBN61849.1"/>
    <property type="molecule type" value="Genomic_DNA"/>
</dbReference>
<comment type="caution">
    <text evidence="2">The sequence shown here is derived from an EMBL/GenBank/DDBJ whole genome shotgun (WGS) entry which is preliminary data.</text>
</comment>
<keyword evidence="1" id="KW-0812">Transmembrane</keyword>
<organism evidence="2 3">
    <name type="scientific">Araneus ventricosus</name>
    <name type="common">Orbweaver spider</name>
    <name type="synonym">Epeira ventricosa</name>
    <dbReference type="NCBI Taxonomy" id="182803"/>
    <lineage>
        <taxon>Eukaryota</taxon>
        <taxon>Metazoa</taxon>
        <taxon>Ecdysozoa</taxon>
        <taxon>Arthropoda</taxon>
        <taxon>Chelicerata</taxon>
        <taxon>Arachnida</taxon>
        <taxon>Araneae</taxon>
        <taxon>Araneomorphae</taxon>
        <taxon>Entelegynae</taxon>
        <taxon>Araneoidea</taxon>
        <taxon>Araneidae</taxon>
        <taxon>Araneus</taxon>
    </lineage>
</organism>
<proteinExistence type="predicted"/>
<evidence type="ECO:0000256" key="1">
    <source>
        <dbReference type="SAM" id="Phobius"/>
    </source>
</evidence>
<reference evidence="2 3" key="1">
    <citation type="journal article" date="2019" name="Sci. Rep.">
        <title>Orb-weaving spider Araneus ventricosus genome elucidates the spidroin gene catalogue.</title>
        <authorList>
            <person name="Kono N."/>
            <person name="Nakamura H."/>
            <person name="Ohtoshi R."/>
            <person name="Moran D.A.P."/>
            <person name="Shinohara A."/>
            <person name="Yoshida Y."/>
            <person name="Fujiwara M."/>
            <person name="Mori M."/>
            <person name="Tomita M."/>
            <person name="Arakawa K."/>
        </authorList>
    </citation>
    <scope>NUCLEOTIDE SEQUENCE [LARGE SCALE GENOMIC DNA]</scope>
</reference>
<feature type="transmembrane region" description="Helical" evidence="1">
    <location>
        <begin position="12"/>
        <end position="32"/>
    </location>
</feature>
<name>A0A4Y2QE30_ARAVE</name>
<protein>
    <submittedName>
        <fullName evidence="2">Uncharacterized protein</fullName>
    </submittedName>
</protein>
<dbReference type="AlphaFoldDB" id="A0A4Y2QE30"/>
<keyword evidence="3" id="KW-1185">Reference proteome</keyword>
<keyword evidence="1" id="KW-0472">Membrane</keyword>
<dbReference type="Proteomes" id="UP000499080">
    <property type="component" value="Unassembled WGS sequence"/>
</dbReference>
<sequence length="176" mass="19936">MHRAKVSVLEYTATLAVVTNITTSLGIKFLVLDIKLRLISRKYLMSLILLFKNPIRESCHGDGVEKSIATDNKSTRRRPLSKNSLQAIYADIIFPVTQISQTREPSTISDPQTISVRPILYLNLRFKQISLLLYFQHFKVTENNIQSSFIILSNITGILPVSNEVSSYWCASYVPS</sequence>
<gene>
    <name evidence="2" type="ORF">AVEN_25526_1</name>
</gene>
<evidence type="ECO:0000313" key="2">
    <source>
        <dbReference type="EMBL" id="GBN61849.1"/>
    </source>
</evidence>